<dbReference type="GO" id="GO:0022857">
    <property type="term" value="F:transmembrane transporter activity"/>
    <property type="evidence" value="ECO:0007669"/>
    <property type="project" value="InterPro"/>
</dbReference>
<feature type="transmembrane region" description="Helical" evidence="6">
    <location>
        <begin position="779"/>
        <end position="798"/>
    </location>
</feature>
<name>A0A9W7L006_9STRA</name>
<evidence type="ECO:0000256" key="4">
    <source>
        <dbReference type="ARBA" id="ARBA00023136"/>
    </source>
</evidence>
<feature type="transmembrane region" description="Helical" evidence="6">
    <location>
        <begin position="639"/>
        <end position="661"/>
    </location>
</feature>
<feature type="compositionally biased region" description="Polar residues" evidence="5">
    <location>
        <begin position="81"/>
        <end position="91"/>
    </location>
</feature>
<evidence type="ECO:0000256" key="6">
    <source>
        <dbReference type="SAM" id="Phobius"/>
    </source>
</evidence>
<feature type="domain" description="SPX" evidence="7">
    <location>
        <begin position="2"/>
        <end position="275"/>
    </location>
</feature>
<proteinExistence type="predicted"/>
<keyword evidence="9" id="KW-1185">Reference proteome</keyword>
<evidence type="ECO:0000256" key="1">
    <source>
        <dbReference type="ARBA" id="ARBA00004141"/>
    </source>
</evidence>
<dbReference type="InterPro" id="IPR011701">
    <property type="entry name" value="MFS"/>
</dbReference>
<dbReference type="InterPro" id="IPR004331">
    <property type="entry name" value="SPX_dom"/>
</dbReference>
<evidence type="ECO:0000256" key="2">
    <source>
        <dbReference type="ARBA" id="ARBA00022692"/>
    </source>
</evidence>
<gene>
    <name evidence="8" type="ORF">TrLO_g3926</name>
</gene>
<dbReference type="Proteomes" id="UP001165122">
    <property type="component" value="Unassembled WGS sequence"/>
</dbReference>
<evidence type="ECO:0000313" key="8">
    <source>
        <dbReference type="EMBL" id="GMI17584.1"/>
    </source>
</evidence>
<feature type="region of interest" description="Disordered" evidence="5">
    <location>
        <begin position="44"/>
        <end position="184"/>
    </location>
</feature>
<feature type="transmembrane region" description="Helical" evidence="6">
    <location>
        <begin position="705"/>
        <end position="723"/>
    </location>
</feature>
<keyword evidence="2 6" id="KW-0812">Transmembrane</keyword>
<dbReference type="SUPFAM" id="SSF103473">
    <property type="entry name" value="MFS general substrate transporter"/>
    <property type="match status" value="1"/>
</dbReference>
<dbReference type="PANTHER" id="PTHR23510">
    <property type="entry name" value="INNER MEMBRANE TRANSPORT PROTEIN YAJR"/>
    <property type="match status" value="1"/>
</dbReference>
<feature type="transmembrane region" description="Helical" evidence="6">
    <location>
        <begin position="746"/>
        <end position="767"/>
    </location>
</feature>
<sequence length="920" mass="100097">MVGFSKSLSEIAGHNSYPVDVYMDYNSLKNLITSFASRRKKVSAWRHRHAAEKSQKKMRSHHNTTTGPGSYQGERSPIFSVRSNRLRSSSGDDLEVDSNSPPPPRSNLVDTAPLLQSQSSSSVSPSHVSNSISVPGNLSSYGSVIPTRSKRIPSDTPLSEDIESSLTTSDVHTHPPPKSWLDPSRMRNLEEDEFVRALDLQVENVALFYMEELGRISKGLRVVGGEFEAKFDGIKLKEEVQDLIEFVGINLTGLRKILKKFDKDQNAAMLGDDTELTDDINSEPNLLVYNGLTMKYLRKKLKGGGGLGGNLGGDNNSDSASKHLLVLCSHYGMISVISSLKDSVRRCGGGDGVNIGELEEATDRLAKWNLHNLPTMLQYNPTKGSIASGLNHYLAVGGGGDLEMEKAIVTLNNMDEGGNGVGEGGGEANFIQRAIERKRKLAAGLGGGGSGEAAAAIAAEKAKKKKAKEQVTSLVLNLFSTFLYMTNYYVVGPTSSKYMTKLGGHEAWAGFLIGMTPWAAMFSAVLYSVWTNTGFRRPLIFSAAMLGAGNLLYASALRYNSVVFVLVGRAMTGLGGPRGINRRYIADTSSVESRTSVSAAFVACGALGMAVGPGLAVFLEHFDFVTSLPVYGEVHFNGMTGPGYVMSFVWLIYCVVLMVAFKEPERIDYKAAAANLEPLSPMKVKQEKSNTVVLFFRSMKTAFRLMNTPVVVCLSLLFINKFIAEETMSSAPMITKYRYGWNVSDVGSLSVGIGLLVVPLTVAVGSLARSYEDKDLLKYLMSLAILGVFLLIDFSAFWESEKHVESLSPLRRELVWFFQPGPFKYVLGNVIVFAGLQASESVTMSLLSKVVSPRLAAGTFNSGLLATEIGTFGRALGDTYISVAGMLSMDWMLNLLFVPAFFMLTFCIVLIEKFHKSLAE</sequence>
<reference evidence="9" key="1">
    <citation type="journal article" date="2023" name="Commun. Biol.">
        <title>Genome analysis of Parmales, the sister group of diatoms, reveals the evolutionary specialization of diatoms from phago-mixotrophs to photoautotrophs.</title>
        <authorList>
            <person name="Ban H."/>
            <person name="Sato S."/>
            <person name="Yoshikawa S."/>
            <person name="Yamada K."/>
            <person name="Nakamura Y."/>
            <person name="Ichinomiya M."/>
            <person name="Sato N."/>
            <person name="Blanc-Mathieu R."/>
            <person name="Endo H."/>
            <person name="Kuwata A."/>
            <person name="Ogata H."/>
        </authorList>
    </citation>
    <scope>NUCLEOTIDE SEQUENCE [LARGE SCALE GENOMIC DNA]</scope>
    <source>
        <strain evidence="9">NIES 3700</strain>
    </source>
</reference>
<feature type="compositionally biased region" description="Low complexity" evidence="5">
    <location>
        <begin position="117"/>
        <end position="134"/>
    </location>
</feature>
<evidence type="ECO:0000256" key="3">
    <source>
        <dbReference type="ARBA" id="ARBA00022989"/>
    </source>
</evidence>
<feature type="transmembrane region" description="Helical" evidence="6">
    <location>
        <begin position="471"/>
        <end position="491"/>
    </location>
</feature>
<dbReference type="OrthoDB" id="5588846at2759"/>
<feature type="transmembrane region" description="Helical" evidence="6">
    <location>
        <begin position="891"/>
        <end position="911"/>
    </location>
</feature>
<feature type="transmembrane region" description="Helical" evidence="6">
    <location>
        <begin position="507"/>
        <end position="527"/>
    </location>
</feature>
<comment type="subcellular location">
    <subcellularLocation>
        <location evidence="1">Membrane</location>
        <topology evidence="1">Multi-pass membrane protein</topology>
    </subcellularLocation>
</comment>
<evidence type="ECO:0000313" key="9">
    <source>
        <dbReference type="Proteomes" id="UP001165122"/>
    </source>
</evidence>
<dbReference type="InterPro" id="IPR036259">
    <property type="entry name" value="MFS_trans_sf"/>
</dbReference>
<dbReference type="PROSITE" id="PS51382">
    <property type="entry name" value="SPX"/>
    <property type="match status" value="1"/>
</dbReference>
<dbReference type="Gene3D" id="1.20.1250.20">
    <property type="entry name" value="MFS general substrate transporter like domains"/>
    <property type="match status" value="1"/>
</dbReference>
<dbReference type="EMBL" id="BRXW01000297">
    <property type="protein sequence ID" value="GMI17584.1"/>
    <property type="molecule type" value="Genomic_DNA"/>
</dbReference>
<evidence type="ECO:0000259" key="7">
    <source>
        <dbReference type="PROSITE" id="PS51382"/>
    </source>
</evidence>
<evidence type="ECO:0000256" key="5">
    <source>
        <dbReference type="SAM" id="MobiDB-lite"/>
    </source>
</evidence>
<dbReference type="Pfam" id="PF03105">
    <property type="entry name" value="SPX"/>
    <property type="match status" value="1"/>
</dbReference>
<feature type="compositionally biased region" description="Basic residues" evidence="5">
    <location>
        <begin position="44"/>
        <end position="62"/>
    </location>
</feature>
<keyword evidence="4 6" id="KW-0472">Membrane</keyword>
<dbReference type="AlphaFoldDB" id="A0A9W7L006"/>
<organism evidence="8 9">
    <name type="scientific">Triparma laevis f. longispina</name>
    <dbReference type="NCBI Taxonomy" id="1714387"/>
    <lineage>
        <taxon>Eukaryota</taxon>
        <taxon>Sar</taxon>
        <taxon>Stramenopiles</taxon>
        <taxon>Ochrophyta</taxon>
        <taxon>Bolidophyceae</taxon>
        <taxon>Parmales</taxon>
        <taxon>Triparmaceae</taxon>
        <taxon>Triparma</taxon>
    </lineage>
</organism>
<accession>A0A9W7L006</accession>
<protein>
    <recommendedName>
        <fullName evidence="7">SPX domain-containing protein</fullName>
    </recommendedName>
</protein>
<dbReference type="PANTHER" id="PTHR23510:SF64">
    <property type="entry name" value="INNER MEMBRANE TRANSPORT PROTEIN YAJR"/>
    <property type="match status" value="1"/>
</dbReference>
<comment type="caution">
    <text evidence="8">The sequence shown here is derived from an EMBL/GenBank/DDBJ whole genome shotgun (WGS) entry which is preliminary data.</text>
</comment>
<dbReference type="Pfam" id="PF07690">
    <property type="entry name" value="MFS_1"/>
    <property type="match status" value="1"/>
</dbReference>
<dbReference type="GO" id="GO:0016020">
    <property type="term" value="C:membrane"/>
    <property type="evidence" value="ECO:0007669"/>
    <property type="project" value="UniProtKB-SubCell"/>
</dbReference>
<feature type="transmembrane region" description="Helical" evidence="6">
    <location>
        <begin position="600"/>
        <end position="619"/>
    </location>
</feature>
<keyword evidence="3 6" id="KW-1133">Transmembrane helix</keyword>
<dbReference type="InterPro" id="IPR051068">
    <property type="entry name" value="MFS_Domain-Containing_Protein"/>
</dbReference>